<dbReference type="AlphaFoldDB" id="A0A9P8TIL4"/>
<proteinExistence type="predicted"/>
<dbReference type="OrthoDB" id="5784at2759"/>
<feature type="transmembrane region" description="Helical" evidence="6">
    <location>
        <begin position="54"/>
        <end position="75"/>
    </location>
</feature>
<dbReference type="EMBL" id="JAEUBF010000249">
    <property type="protein sequence ID" value="KAH3679731.1"/>
    <property type="molecule type" value="Genomic_DNA"/>
</dbReference>
<feature type="transmembrane region" description="Helical" evidence="6">
    <location>
        <begin position="141"/>
        <end position="164"/>
    </location>
</feature>
<dbReference type="GO" id="GO:0016020">
    <property type="term" value="C:membrane"/>
    <property type="evidence" value="ECO:0007669"/>
    <property type="project" value="UniProtKB-SubCell"/>
</dbReference>
<dbReference type="InterPro" id="IPR052185">
    <property type="entry name" value="IPC_Synthase-Related"/>
</dbReference>
<dbReference type="CDD" id="cd03386">
    <property type="entry name" value="PAP2_Aur1_like"/>
    <property type="match status" value="1"/>
</dbReference>
<comment type="subcellular location">
    <subcellularLocation>
        <location evidence="1">Membrane</location>
        <topology evidence="1">Multi-pass membrane protein</topology>
    </subcellularLocation>
</comment>
<comment type="caution">
    <text evidence="8">The sequence shown here is derived from an EMBL/GenBank/DDBJ whole genome shotgun (WGS) entry which is preliminary data.</text>
</comment>
<dbReference type="PANTHER" id="PTHR31310">
    <property type="match status" value="1"/>
</dbReference>
<dbReference type="InterPro" id="IPR026841">
    <property type="entry name" value="Aur1/Ipt1"/>
</dbReference>
<dbReference type="InterPro" id="IPR036938">
    <property type="entry name" value="PAP2/HPO_sf"/>
</dbReference>
<dbReference type="Pfam" id="PF14378">
    <property type="entry name" value="PAP2_3"/>
    <property type="match status" value="1"/>
</dbReference>
<protein>
    <recommendedName>
        <fullName evidence="7">Phosphatidic acid phosphatase type 2/haloperoxidase domain-containing protein</fullName>
    </recommendedName>
</protein>
<name>A0A9P8TIL4_9ASCO</name>
<feature type="domain" description="Phosphatidic acid phosphatase type 2/haloperoxidase" evidence="7">
    <location>
        <begin position="54"/>
        <end position="192"/>
    </location>
</feature>
<evidence type="ECO:0000259" key="7">
    <source>
        <dbReference type="SMART" id="SM00014"/>
    </source>
</evidence>
<reference evidence="8" key="1">
    <citation type="journal article" date="2021" name="Open Biol.">
        <title>Shared evolutionary footprints suggest mitochondrial oxidative damage underlies multiple complex I losses in fungi.</title>
        <authorList>
            <person name="Schikora-Tamarit M.A."/>
            <person name="Marcet-Houben M."/>
            <person name="Nosek J."/>
            <person name="Gabaldon T."/>
        </authorList>
    </citation>
    <scope>NUCLEOTIDE SEQUENCE</scope>
    <source>
        <strain evidence="8">CBS6341</strain>
    </source>
</reference>
<accession>A0A9P8TIL4</accession>
<sequence length="319" mass="36248">METILYGDNLSELLAASTNSILDILAWLPYGLIHFALPFIVAILLFLWGPPTCLRSFAFAFGYMNLFGVIIQLLFPAAPPWYKILHGLNPANYSMLGSPGGLARIDQLLHLDLYTTNFSKNSPVVFGAFPSLHSGSATMDALFLSYLFPKFTPLFIIYVCWLWWSTMYLTHHYFIDLMAGSLLSLIVFTYTKYIHLPINEELKNRWSYVEIKKINIFKLDPLKLSLDDEIDNNNNINRGSSRLRSGSIQQYQYELNIISRTSNNNDDTIINNNDDDGVSSPENSSVFENDIPRSFSRASNTSLESQYDLGTYPSKSRID</sequence>
<evidence type="ECO:0000256" key="3">
    <source>
        <dbReference type="ARBA" id="ARBA00022989"/>
    </source>
</evidence>
<dbReference type="PANTHER" id="PTHR31310:SF11">
    <property type="entry name" value="INOSITOL PHOSPHORYLCERAMIDE SYNTHASE CATALYTIC SUBUNIT AUR1"/>
    <property type="match status" value="1"/>
</dbReference>
<dbReference type="GO" id="GO:0006676">
    <property type="term" value="P:mannosyl diphosphorylinositol ceramide metabolic process"/>
    <property type="evidence" value="ECO:0007669"/>
    <property type="project" value="TreeGrafter"/>
</dbReference>
<feature type="compositionally biased region" description="Polar residues" evidence="5">
    <location>
        <begin position="296"/>
        <end position="305"/>
    </location>
</feature>
<feature type="transmembrane region" description="Helical" evidence="6">
    <location>
        <begin position="170"/>
        <end position="190"/>
    </location>
</feature>
<dbReference type="GO" id="GO:0030148">
    <property type="term" value="P:sphingolipid biosynthetic process"/>
    <property type="evidence" value="ECO:0007669"/>
    <property type="project" value="TreeGrafter"/>
</dbReference>
<evidence type="ECO:0000256" key="4">
    <source>
        <dbReference type="ARBA" id="ARBA00023136"/>
    </source>
</evidence>
<dbReference type="SUPFAM" id="SSF48317">
    <property type="entry name" value="Acid phosphatase/Vanadium-dependent haloperoxidase"/>
    <property type="match status" value="1"/>
</dbReference>
<evidence type="ECO:0000256" key="1">
    <source>
        <dbReference type="ARBA" id="ARBA00004141"/>
    </source>
</evidence>
<reference evidence="8" key="2">
    <citation type="submission" date="2021-01" db="EMBL/GenBank/DDBJ databases">
        <authorList>
            <person name="Schikora-Tamarit M.A."/>
        </authorList>
    </citation>
    <scope>NUCLEOTIDE SEQUENCE</scope>
    <source>
        <strain evidence="8">CBS6341</strain>
    </source>
</reference>
<feature type="region of interest" description="Disordered" evidence="5">
    <location>
        <begin position="264"/>
        <end position="319"/>
    </location>
</feature>
<gene>
    <name evidence="8" type="ORF">WICMUC_000762</name>
</gene>
<keyword evidence="3 6" id="KW-1133">Transmembrane helix</keyword>
<dbReference type="InterPro" id="IPR000326">
    <property type="entry name" value="PAP2/HPO"/>
</dbReference>
<organism evidence="8 9">
    <name type="scientific">Wickerhamomyces mucosus</name>
    <dbReference type="NCBI Taxonomy" id="1378264"/>
    <lineage>
        <taxon>Eukaryota</taxon>
        <taxon>Fungi</taxon>
        <taxon>Dikarya</taxon>
        <taxon>Ascomycota</taxon>
        <taxon>Saccharomycotina</taxon>
        <taxon>Saccharomycetes</taxon>
        <taxon>Phaffomycetales</taxon>
        <taxon>Wickerhamomycetaceae</taxon>
        <taxon>Wickerhamomyces</taxon>
    </lineage>
</organism>
<keyword evidence="4 6" id="KW-0472">Membrane</keyword>
<evidence type="ECO:0000313" key="8">
    <source>
        <dbReference type="EMBL" id="KAH3679731.1"/>
    </source>
</evidence>
<evidence type="ECO:0000313" key="9">
    <source>
        <dbReference type="Proteomes" id="UP000769528"/>
    </source>
</evidence>
<keyword evidence="2 6" id="KW-0812">Transmembrane</keyword>
<keyword evidence="9" id="KW-1185">Reference proteome</keyword>
<evidence type="ECO:0000256" key="6">
    <source>
        <dbReference type="SAM" id="Phobius"/>
    </source>
</evidence>
<evidence type="ECO:0000256" key="2">
    <source>
        <dbReference type="ARBA" id="ARBA00022692"/>
    </source>
</evidence>
<evidence type="ECO:0000256" key="5">
    <source>
        <dbReference type="SAM" id="MobiDB-lite"/>
    </source>
</evidence>
<dbReference type="GO" id="GO:0070916">
    <property type="term" value="C:inositol phosphoceramide synthase complex"/>
    <property type="evidence" value="ECO:0007669"/>
    <property type="project" value="TreeGrafter"/>
</dbReference>
<dbReference type="Proteomes" id="UP000769528">
    <property type="component" value="Unassembled WGS sequence"/>
</dbReference>
<dbReference type="SMART" id="SM00014">
    <property type="entry name" value="acidPPc"/>
    <property type="match status" value="1"/>
</dbReference>
<feature type="transmembrane region" description="Helical" evidence="6">
    <location>
        <begin position="27"/>
        <end position="48"/>
    </location>
</feature>